<proteinExistence type="predicted"/>
<reference evidence="1" key="2">
    <citation type="submission" date="2023-06" db="EMBL/GenBank/DDBJ databases">
        <authorList>
            <person name="Ma L."/>
            <person name="Liu K.-W."/>
            <person name="Li Z."/>
            <person name="Hsiao Y.-Y."/>
            <person name="Qi Y."/>
            <person name="Fu T."/>
            <person name="Tang G."/>
            <person name="Zhang D."/>
            <person name="Sun W.-H."/>
            <person name="Liu D.-K."/>
            <person name="Li Y."/>
            <person name="Chen G.-Z."/>
            <person name="Liu X.-D."/>
            <person name="Liao X.-Y."/>
            <person name="Jiang Y.-T."/>
            <person name="Yu X."/>
            <person name="Hao Y."/>
            <person name="Huang J."/>
            <person name="Zhao X.-W."/>
            <person name="Ke S."/>
            <person name="Chen Y.-Y."/>
            <person name="Wu W.-L."/>
            <person name="Hsu J.-L."/>
            <person name="Lin Y.-F."/>
            <person name="Huang M.-D."/>
            <person name="Li C.-Y."/>
            <person name="Huang L."/>
            <person name="Wang Z.-W."/>
            <person name="Zhao X."/>
            <person name="Zhong W.-Y."/>
            <person name="Peng D.-H."/>
            <person name="Ahmad S."/>
            <person name="Lan S."/>
            <person name="Zhang J.-S."/>
            <person name="Tsai W.-C."/>
            <person name="Van De Peer Y."/>
            <person name="Liu Z.-J."/>
        </authorList>
    </citation>
    <scope>NUCLEOTIDE SEQUENCE</scope>
    <source>
        <strain evidence="1">CP</strain>
        <tissue evidence="1">Leaves</tissue>
    </source>
</reference>
<reference evidence="1" key="1">
    <citation type="journal article" date="2023" name="Nat. Commun.">
        <title>Diploid and tetraploid genomes of Acorus and the evolution of monocots.</title>
        <authorList>
            <person name="Ma L."/>
            <person name="Liu K.W."/>
            <person name="Li Z."/>
            <person name="Hsiao Y.Y."/>
            <person name="Qi Y."/>
            <person name="Fu T."/>
            <person name="Tang G.D."/>
            <person name="Zhang D."/>
            <person name="Sun W.H."/>
            <person name="Liu D.K."/>
            <person name="Li Y."/>
            <person name="Chen G.Z."/>
            <person name="Liu X.D."/>
            <person name="Liao X.Y."/>
            <person name="Jiang Y.T."/>
            <person name="Yu X."/>
            <person name="Hao Y."/>
            <person name="Huang J."/>
            <person name="Zhao X.W."/>
            <person name="Ke S."/>
            <person name="Chen Y.Y."/>
            <person name="Wu W.L."/>
            <person name="Hsu J.L."/>
            <person name="Lin Y.F."/>
            <person name="Huang M.D."/>
            <person name="Li C.Y."/>
            <person name="Huang L."/>
            <person name="Wang Z.W."/>
            <person name="Zhao X."/>
            <person name="Zhong W.Y."/>
            <person name="Peng D.H."/>
            <person name="Ahmad S."/>
            <person name="Lan S."/>
            <person name="Zhang J.S."/>
            <person name="Tsai W.C."/>
            <person name="Van de Peer Y."/>
            <person name="Liu Z.J."/>
        </authorList>
    </citation>
    <scope>NUCLEOTIDE SEQUENCE</scope>
    <source>
        <strain evidence="1">CP</strain>
    </source>
</reference>
<dbReference type="AlphaFoldDB" id="A0AAV9DHI0"/>
<evidence type="ECO:0008006" key="3">
    <source>
        <dbReference type="Google" id="ProtNLM"/>
    </source>
</evidence>
<keyword evidence="2" id="KW-1185">Reference proteome</keyword>
<dbReference type="Proteomes" id="UP001180020">
    <property type="component" value="Unassembled WGS sequence"/>
</dbReference>
<evidence type="ECO:0000313" key="1">
    <source>
        <dbReference type="EMBL" id="KAK1300375.1"/>
    </source>
</evidence>
<comment type="caution">
    <text evidence="1">The sequence shown here is derived from an EMBL/GenBank/DDBJ whole genome shotgun (WGS) entry which is preliminary data.</text>
</comment>
<accession>A0AAV9DHI0</accession>
<evidence type="ECO:0000313" key="2">
    <source>
        <dbReference type="Proteomes" id="UP001180020"/>
    </source>
</evidence>
<name>A0AAV9DHI0_ACOCL</name>
<organism evidence="1 2">
    <name type="scientific">Acorus calamus</name>
    <name type="common">Sweet flag</name>
    <dbReference type="NCBI Taxonomy" id="4465"/>
    <lineage>
        <taxon>Eukaryota</taxon>
        <taxon>Viridiplantae</taxon>
        <taxon>Streptophyta</taxon>
        <taxon>Embryophyta</taxon>
        <taxon>Tracheophyta</taxon>
        <taxon>Spermatophyta</taxon>
        <taxon>Magnoliopsida</taxon>
        <taxon>Liliopsida</taxon>
        <taxon>Acoraceae</taxon>
        <taxon>Acorus</taxon>
    </lineage>
</organism>
<gene>
    <name evidence="1" type="ORF">QJS10_CPB13g00842</name>
</gene>
<dbReference type="EMBL" id="JAUJYO010000013">
    <property type="protein sequence ID" value="KAK1300375.1"/>
    <property type="molecule type" value="Genomic_DNA"/>
</dbReference>
<sequence length="64" mass="7174">MEVAWQPPLEGWYKSNSDGSLVEDRAGYGVLVRNCEGQSLYAVASSLKDSVCTKSWYPLHPRLK</sequence>
<protein>
    <recommendedName>
        <fullName evidence="3">RNase H type-1 domain-containing protein</fullName>
    </recommendedName>
</protein>